<evidence type="ECO:0000256" key="1">
    <source>
        <dbReference type="SAM" id="MobiDB-lite"/>
    </source>
</evidence>
<keyword evidence="3" id="KW-1185">Reference proteome</keyword>
<feature type="region of interest" description="Disordered" evidence="1">
    <location>
        <begin position="1"/>
        <end position="22"/>
    </location>
</feature>
<protein>
    <submittedName>
        <fullName evidence="2">Uncharacterized protein</fullName>
    </submittedName>
</protein>
<dbReference type="Proteomes" id="UP000008021">
    <property type="component" value="Chromosome 2"/>
</dbReference>
<proteinExistence type="predicted"/>
<sequence length="160" mass="16599">MGGGAKLSRGRVPPELGGDGAPTAAAATALACHHRRGVVLLSRLAPSTPAPWSSPGLPPCFPAAGRRGAILLLSRLAPSTPAPSHRPSTRGHEATGRCRRGLRHARKEAASMAKRWSWRCGGGGVHGEADRPPQEQAPAVLLTQNQLPPSTSSAYTDTDN</sequence>
<reference evidence="2" key="2">
    <citation type="submission" date="2018-05" db="EMBL/GenBank/DDBJ databases">
        <title>OmerRS3 (Oryza meridionalis Reference Sequence Version 3).</title>
        <authorList>
            <person name="Zhang J."/>
            <person name="Kudrna D."/>
            <person name="Lee S."/>
            <person name="Talag J."/>
            <person name="Welchert J."/>
            <person name="Wing R.A."/>
        </authorList>
    </citation>
    <scope>NUCLEOTIDE SEQUENCE [LARGE SCALE GENOMIC DNA]</scope>
    <source>
        <strain evidence="2">cv. OR44</strain>
    </source>
</reference>
<feature type="region of interest" description="Disordered" evidence="1">
    <location>
        <begin position="78"/>
        <end position="160"/>
    </location>
</feature>
<dbReference type="AlphaFoldDB" id="A0A0E0CNT9"/>
<name>A0A0E0CNT9_9ORYZ</name>
<dbReference type="HOGENOM" id="CLU_1654950_0_0_1"/>
<feature type="compositionally biased region" description="Basic residues" evidence="1">
    <location>
        <begin position="97"/>
        <end position="106"/>
    </location>
</feature>
<evidence type="ECO:0000313" key="2">
    <source>
        <dbReference type="EnsemblPlants" id="OMERI02G24620.1"/>
    </source>
</evidence>
<feature type="compositionally biased region" description="Polar residues" evidence="1">
    <location>
        <begin position="142"/>
        <end position="160"/>
    </location>
</feature>
<accession>A0A0E0CNT9</accession>
<reference evidence="2" key="1">
    <citation type="submission" date="2015-04" db="UniProtKB">
        <authorList>
            <consortium name="EnsemblPlants"/>
        </authorList>
    </citation>
    <scope>IDENTIFICATION</scope>
</reference>
<dbReference type="EnsemblPlants" id="OMERI02G24620.1">
    <property type="protein sequence ID" value="OMERI02G24620.1"/>
    <property type="gene ID" value="OMERI02G24620"/>
</dbReference>
<organism evidence="2">
    <name type="scientific">Oryza meridionalis</name>
    <dbReference type="NCBI Taxonomy" id="40149"/>
    <lineage>
        <taxon>Eukaryota</taxon>
        <taxon>Viridiplantae</taxon>
        <taxon>Streptophyta</taxon>
        <taxon>Embryophyta</taxon>
        <taxon>Tracheophyta</taxon>
        <taxon>Spermatophyta</taxon>
        <taxon>Magnoliopsida</taxon>
        <taxon>Liliopsida</taxon>
        <taxon>Poales</taxon>
        <taxon>Poaceae</taxon>
        <taxon>BOP clade</taxon>
        <taxon>Oryzoideae</taxon>
        <taxon>Oryzeae</taxon>
        <taxon>Oryzinae</taxon>
        <taxon>Oryza</taxon>
    </lineage>
</organism>
<dbReference type="Gramene" id="OMERI02G24620.1">
    <property type="protein sequence ID" value="OMERI02G24620.1"/>
    <property type="gene ID" value="OMERI02G24620"/>
</dbReference>
<evidence type="ECO:0000313" key="3">
    <source>
        <dbReference type="Proteomes" id="UP000008021"/>
    </source>
</evidence>
<dbReference type="PROSITE" id="PS51257">
    <property type="entry name" value="PROKAR_LIPOPROTEIN"/>
    <property type="match status" value="1"/>
</dbReference>